<dbReference type="eggNOG" id="ENOG502SC1A">
    <property type="taxonomic scope" value="Eukaryota"/>
</dbReference>
<feature type="domain" description="Tim10-like" evidence="2">
    <location>
        <begin position="20"/>
        <end position="71"/>
    </location>
</feature>
<evidence type="ECO:0000313" key="4">
    <source>
        <dbReference type="Proteomes" id="UP000001460"/>
    </source>
</evidence>
<dbReference type="VEuPathDB" id="CryptoDB:CMU_015900"/>
<dbReference type="OrthoDB" id="7813104at2759"/>
<evidence type="ECO:0000313" key="3">
    <source>
        <dbReference type="EMBL" id="EEA05843.1"/>
    </source>
</evidence>
<name>B6ACI9_CRYMR</name>
<comment type="domain">
    <text evidence="1">The twin CX3C motif contains 4 conserved Cys residues that form 2 disulfide bonds in the mitochondrial intermembrane space.</text>
</comment>
<comment type="subcellular location">
    <subcellularLocation>
        <location evidence="1">Mitochondrion inner membrane</location>
        <topology evidence="1">Peripheral membrane protein</topology>
        <orientation evidence="1">Intermembrane side</orientation>
    </subcellularLocation>
</comment>
<dbReference type="GeneID" id="6995307"/>
<keyword evidence="1" id="KW-0811">Translocation</keyword>
<dbReference type="RefSeq" id="XP_002140192.1">
    <property type="nucleotide sequence ID" value="XM_002140156.1"/>
</dbReference>
<dbReference type="InterPro" id="IPR035427">
    <property type="entry name" value="Tim10-like_dom_sf"/>
</dbReference>
<reference evidence="3" key="1">
    <citation type="submission" date="2008-06" db="EMBL/GenBank/DDBJ databases">
        <authorList>
            <person name="Lorenzi H."/>
            <person name="Inman J."/>
            <person name="Miller J."/>
            <person name="Schobel S."/>
            <person name="Amedeo P."/>
            <person name="Caler E.V."/>
            <person name="da Silva J."/>
        </authorList>
    </citation>
    <scope>NUCLEOTIDE SEQUENCE [LARGE SCALE GENOMIC DNA]</scope>
    <source>
        <strain evidence="3">RN66</strain>
    </source>
</reference>
<evidence type="ECO:0000259" key="2">
    <source>
        <dbReference type="Pfam" id="PF02953"/>
    </source>
</evidence>
<proteinExistence type="inferred from homology"/>
<keyword evidence="1" id="KW-0999">Mitochondrion inner membrane</keyword>
<protein>
    <recommendedName>
        <fullName evidence="1">Mitochondrial import inner membrane translocase subunit</fullName>
    </recommendedName>
</protein>
<comment type="subunit">
    <text evidence="1">Heterohexamer.</text>
</comment>
<dbReference type="OMA" id="CFEKCFG"/>
<dbReference type="SUPFAM" id="SSF144122">
    <property type="entry name" value="Tim10-like"/>
    <property type="match status" value="1"/>
</dbReference>
<dbReference type="Gene3D" id="1.10.287.810">
    <property type="entry name" value="Mitochondrial import inner membrane translocase subunit tim13 like domains"/>
    <property type="match status" value="1"/>
</dbReference>
<evidence type="ECO:0000256" key="1">
    <source>
        <dbReference type="RuleBase" id="RU367043"/>
    </source>
</evidence>
<dbReference type="GO" id="GO:0015031">
    <property type="term" value="P:protein transport"/>
    <property type="evidence" value="ECO:0007669"/>
    <property type="project" value="UniProtKB-KW"/>
</dbReference>
<gene>
    <name evidence="3" type="ORF">CMU_015900</name>
</gene>
<keyword evidence="4" id="KW-1185">Reference proteome</keyword>
<comment type="function">
    <text evidence="1">Mitochondrial intermembrane chaperone that participates in the import and insertion of some multi-pass transmembrane proteins into the mitochondrial inner membrane. Also required for the transfer of beta-barrel precursors from the TOM complex to the sorting and assembly machinery (SAM complex) of the outer membrane. Acts as a chaperone-like protein that protects the hydrophobic precursors from aggregation and guide them through the mitochondrial intermembrane space.</text>
</comment>
<dbReference type="EMBL" id="DS989728">
    <property type="protein sequence ID" value="EEA05843.1"/>
    <property type="molecule type" value="Genomic_DNA"/>
</dbReference>
<keyword evidence="1" id="KW-0472">Membrane</keyword>
<keyword evidence="1" id="KW-0653">Protein transport</keyword>
<dbReference type="GO" id="GO:0005743">
    <property type="term" value="C:mitochondrial inner membrane"/>
    <property type="evidence" value="ECO:0007669"/>
    <property type="project" value="UniProtKB-SubCell"/>
</dbReference>
<sequence length="82" mass="9163">MDEEVSIVKEVQGTLSAVILQMMNNETRKVCFSRCFDGKFGDSLTRNDQICLAKCMDRMYEAHTIVGKAVAEVAQSLNNELS</sequence>
<dbReference type="InterPro" id="IPR004217">
    <property type="entry name" value="Tim10-like"/>
</dbReference>
<dbReference type="Pfam" id="PF02953">
    <property type="entry name" value="zf-Tim10_DDP"/>
    <property type="match status" value="1"/>
</dbReference>
<dbReference type="AlphaFoldDB" id="B6ACI9"/>
<accession>B6ACI9</accession>
<comment type="similarity">
    <text evidence="1">Belongs to the small Tim family.</text>
</comment>
<keyword evidence="1" id="KW-1015">Disulfide bond</keyword>
<dbReference type="Proteomes" id="UP000001460">
    <property type="component" value="Unassembled WGS sequence"/>
</dbReference>
<keyword evidence="1" id="KW-0496">Mitochondrion</keyword>
<keyword evidence="1" id="KW-0813">Transport</keyword>
<organism evidence="3 4">
    <name type="scientific">Cryptosporidium muris (strain RN66)</name>
    <dbReference type="NCBI Taxonomy" id="441375"/>
    <lineage>
        <taxon>Eukaryota</taxon>
        <taxon>Sar</taxon>
        <taxon>Alveolata</taxon>
        <taxon>Apicomplexa</taxon>
        <taxon>Conoidasida</taxon>
        <taxon>Coccidia</taxon>
        <taxon>Eucoccidiorida</taxon>
        <taxon>Eimeriorina</taxon>
        <taxon>Cryptosporidiidae</taxon>
        <taxon>Cryptosporidium</taxon>
    </lineage>
</organism>
<keyword evidence="1" id="KW-0143">Chaperone</keyword>